<dbReference type="Gene3D" id="2.60.40.4150">
    <property type="entry name" value="Type VI secretion system, lipoprotein SciN"/>
    <property type="match status" value="1"/>
</dbReference>
<dbReference type="Proteomes" id="UP001598201">
    <property type="component" value="Unassembled WGS sequence"/>
</dbReference>
<evidence type="ECO:0000313" key="2">
    <source>
        <dbReference type="Proteomes" id="UP001598201"/>
    </source>
</evidence>
<gene>
    <name evidence="1" type="ORF">ACFPK4_26870</name>
</gene>
<sequence length="50" mass="5712">FVAVAGMFLSPDITNNTWRIVLSRNDLDPEKARQIELNNQGMKLLPLKDK</sequence>
<protein>
    <submittedName>
        <fullName evidence="1">Type VI secretion system lipoprotein TssJ</fullName>
    </submittedName>
</protein>
<organism evidence="1 2">
    <name type="scientific">Rahnella sp. (strain Y9602)</name>
    <dbReference type="NCBI Taxonomy" id="2703885"/>
    <lineage>
        <taxon>Bacteria</taxon>
        <taxon>Pseudomonadati</taxon>
        <taxon>Pseudomonadota</taxon>
        <taxon>Gammaproteobacteria</taxon>
        <taxon>Enterobacterales</taxon>
        <taxon>Yersiniaceae</taxon>
        <taxon>Rahnella</taxon>
    </lineage>
</organism>
<dbReference type="EMBL" id="JBHUCJ010000153">
    <property type="protein sequence ID" value="MFD3227156.1"/>
    <property type="molecule type" value="Genomic_DNA"/>
</dbReference>
<keyword evidence="2" id="KW-1185">Reference proteome</keyword>
<feature type="non-terminal residue" evidence="1">
    <location>
        <position position="1"/>
    </location>
</feature>
<comment type="caution">
    <text evidence="1">The sequence shown here is derived from an EMBL/GenBank/DDBJ whole genome shotgun (WGS) entry which is preliminary data.</text>
</comment>
<keyword evidence="1" id="KW-0449">Lipoprotein</keyword>
<accession>A0ABW6CGE5</accession>
<name>A0ABW6CGE5_RAHSY</name>
<dbReference type="InterPro" id="IPR038706">
    <property type="entry name" value="Type_VI_SciN-like_sf"/>
</dbReference>
<evidence type="ECO:0000313" key="1">
    <source>
        <dbReference type="EMBL" id="MFD3227156.1"/>
    </source>
</evidence>
<reference evidence="1 2" key="1">
    <citation type="submission" date="2024-09" db="EMBL/GenBank/DDBJ databases">
        <title>Genomes of Rahnella.</title>
        <authorList>
            <person name="Mnguni F.C."/>
            <person name="Shin G.Y."/>
            <person name="Coutinho T."/>
        </authorList>
    </citation>
    <scope>NUCLEOTIDE SEQUENCE [LARGE SCALE GENOMIC DNA]</scope>
    <source>
        <strain evidence="1 2">20WA0057</strain>
    </source>
</reference>
<proteinExistence type="predicted"/>